<dbReference type="GO" id="GO:0004022">
    <property type="term" value="F:alcohol dehydrogenase (NAD+) activity"/>
    <property type="evidence" value="ECO:0007669"/>
    <property type="project" value="TreeGrafter"/>
</dbReference>
<protein>
    <submittedName>
        <fullName evidence="4">Alcohol dehydrogenase class IV</fullName>
    </submittedName>
</protein>
<evidence type="ECO:0000313" key="4">
    <source>
        <dbReference type="EMBL" id="TQL78044.1"/>
    </source>
</evidence>
<dbReference type="Gene3D" id="1.20.1090.10">
    <property type="entry name" value="Dehydroquinate synthase-like - alpha domain"/>
    <property type="match status" value="1"/>
</dbReference>
<organism evidence="4 5">
    <name type="scientific">Stackebrandtia endophytica</name>
    <dbReference type="NCBI Taxonomy" id="1496996"/>
    <lineage>
        <taxon>Bacteria</taxon>
        <taxon>Bacillati</taxon>
        <taxon>Actinomycetota</taxon>
        <taxon>Actinomycetes</taxon>
        <taxon>Glycomycetales</taxon>
        <taxon>Glycomycetaceae</taxon>
        <taxon>Stackebrandtia</taxon>
    </lineage>
</organism>
<keyword evidence="1" id="KW-0560">Oxidoreductase</keyword>
<name>A0A543AZN5_9ACTN</name>
<dbReference type="PANTHER" id="PTHR11496:SF103">
    <property type="entry name" value="DEHYDROGENASE, PUTATIVE-RELATED"/>
    <property type="match status" value="1"/>
</dbReference>
<dbReference type="Gene3D" id="3.40.50.1970">
    <property type="match status" value="1"/>
</dbReference>
<dbReference type="AlphaFoldDB" id="A0A543AZN5"/>
<evidence type="ECO:0000259" key="3">
    <source>
        <dbReference type="Pfam" id="PF25137"/>
    </source>
</evidence>
<dbReference type="InterPro" id="IPR039697">
    <property type="entry name" value="Alcohol_dehydrogenase_Fe"/>
</dbReference>
<gene>
    <name evidence="4" type="ORF">FB566_3620</name>
</gene>
<reference evidence="4 5" key="1">
    <citation type="submission" date="2019-06" db="EMBL/GenBank/DDBJ databases">
        <title>Sequencing the genomes of 1000 actinobacteria strains.</title>
        <authorList>
            <person name="Klenk H.-P."/>
        </authorList>
    </citation>
    <scope>NUCLEOTIDE SEQUENCE [LARGE SCALE GENOMIC DNA]</scope>
    <source>
        <strain evidence="4 5">DSM 45928</strain>
    </source>
</reference>
<sequence>MLPADRNIRFSDHAILETAQLAEELGVARVLLVCGKHAFVASGAAECLPELVRVAAVRRWSDFRANTDVVDLIDGLRLVEEFQPDLILGVGGGSAMDMAKLLCAYQGITDEDRLHEAIRDGAPVTDRRLKLVLSPTTSGSGSEATHFAVVYIGDQKYSIAGPAMLPDIVVLDPALTTSATPYQRATSGIDAVAQAVESLWSVGGTEASRGFAQQALAELIPALPDFVKTGSAESARQMALGSHLAGRAIDVSKTTAAHALSYGITKTYGLPHGHAVALTLGGFIAAHADATDDRLQTAISPQQHRDAMAKILAAWGADSAREARDGFHKLAEGIGLSMDLVQAGVTTRQQVAELVSKVNLERLGNNPVRFTREQLEDLVFRS</sequence>
<feature type="domain" description="Fe-containing alcohol dehydrogenase-like C-terminal" evidence="3">
    <location>
        <begin position="185"/>
        <end position="379"/>
    </location>
</feature>
<dbReference type="GO" id="GO:0017000">
    <property type="term" value="P:antibiotic biosynthetic process"/>
    <property type="evidence" value="ECO:0007669"/>
    <property type="project" value="InterPro"/>
</dbReference>
<dbReference type="SUPFAM" id="SSF56796">
    <property type="entry name" value="Dehydroquinate synthase-like"/>
    <property type="match status" value="1"/>
</dbReference>
<dbReference type="GO" id="GO:0046872">
    <property type="term" value="F:metal ion binding"/>
    <property type="evidence" value="ECO:0007669"/>
    <property type="project" value="InterPro"/>
</dbReference>
<dbReference type="InterPro" id="IPR056798">
    <property type="entry name" value="ADH_Fe_C"/>
</dbReference>
<evidence type="ECO:0000313" key="5">
    <source>
        <dbReference type="Proteomes" id="UP000317043"/>
    </source>
</evidence>
<comment type="caution">
    <text evidence="4">The sequence shown here is derived from an EMBL/GenBank/DDBJ whole genome shotgun (WGS) entry which is preliminary data.</text>
</comment>
<dbReference type="InterPro" id="IPR035873">
    <property type="entry name" value="PhpC"/>
</dbReference>
<dbReference type="InParanoid" id="A0A543AZN5"/>
<dbReference type="InterPro" id="IPR001670">
    <property type="entry name" value="ADH_Fe/GldA"/>
</dbReference>
<feature type="domain" description="Alcohol dehydrogenase iron-type/glycerol dehydrogenase GldA" evidence="2">
    <location>
        <begin position="7"/>
        <end position="173"/>
    </location>
</feature>
<evidence type="ECO:0000259" key="2">
    <source>
        <dbReference type="Pfam" id="PF00465"/>
    </source>
</evidence>
<dbReference type="Pfam" id="PF00465">
    <property type="entry name" value="Fe-ADH"/>
    <property type="match status" value="1"/>
</dbReference>
<keyword evidence="5" id="KW-1185">Reference proteome</keyword>
<dbReference type="CDD" id="cd08182">
    <property type="entry name" value="HEPD"/>
    <property type="match status" value="1"/>
</dbReference>
<evidence type="ECO:0000256" key="1">
    <source>
        <dbReference type="ARBA" id="ARBA00023002"/>
    </source>
</evidence>
<accession>A0A543AZN5</accession>
<dbReference type="OrthoDB" id="323926at2"/>
<dbReference type="Proteomes" id="UP000317043">
    <property type="component" value="Unassembled WGS sequence"/>
</dbReference>
<dbReference type="Pfam" id="PF25137">
    <property type="entry name" value="ADH_Fe_C"/>
    <property type="match status" value="1"/>
</dbReference>
<dbReference type="EMBL" id="VFOW01000001">
    <property type="protein sequence ID" value="TQL78044.1"/>
    <property type="molecule type" value="Genomic_DNA"/>
</dbReference>
<proteinExistence type="predicted"/>
<dbReference type="RefSeq" id="WP_142041883.1">
    <property type="nucleotide sequence ID" value="NZ_JBHTGS010000001.1"/>
</dbReference>
<dbReference type="PANTHER" id="PTHR11496">
    <property type="entry name" value="ALCOHOL DEHYDROGENASE"/>
    <property type="match status" value="1"/>
</dbReference>